<sequence length="327" mass="37533">MVHPHGHFRIEAWTDADYAGNLQSSTFNLEKAVCSHGFFMMAPNHWDSSTKVLRRPFRLSSDSRTTIIVHIYQHSSNSSVLHVQVDTTLPMSSHDQKALLAQVARMLRISEKDEREITSFHDIHSEAKSIGFGRIFRSPNLFEDIVKCILLCNCGWDRTLAMVKSLCDFQKSFSKTPLKRSKKRQANKCDEKHLRSGDFPTWEELASVDVEFLKKQCNLGYRADTIITLAKLIKGGQLCLENFEEDKDFDGMRKKLECIKGIGVFVSDYVLTCIGDYQRVPADTETIRHITEIWKYYEEEFGNLSTLSPDSYRMVTGSTTNKGKRKR</sequence>
<dbReference type="Proteomes" id="UP000230069">
    <property type="component" value="Unassembled WGS sequence"/>
</dbReference>
<dbReference type="InterPro" id="IPR052054">
    <property type="entry name" value="Oxidative_DNA_repair_enzyme"/>
</dbReference>
<dbReference type="GO" id="GO:0034039">
    <property type="term" value="F:8-oxo-7,8-dihydroguanine DNA N-glycosylase activity"/>
    <property type="evidence" value="ECO:0007669"/>
    <property type="project" value="TreeGrafter"/>
</dbReference>
<dbReference type="PANTHER" id="PTHR10242:SF4">
    <property type="entry name" value="OS07G0657600 PROTEIN"/>
    <property type="match status" value="1"/>
</dbReference>
<dbReference type="InParanoid" id="A0A2G5CBW1"/>
<dbReference type="STRING" id="218851.A0A2G5CBW1"/>
<dbReference type="AlphaFoldDB" id="A0A2G5CBW1"/>
<dbReference type="GO" id="GO:0005634">
    <property type="term" value="C:nucleus"/>
    <property type="evidence" value="ECO:0007669"/>
    <property type="project" value="TreeGrafter"/>
</dbReference>
<evidence type="ECO:0000313" key="2">
    <source>
        <dbReference type="Proteomes" id="UP000230069"/>
    </source>
</evidence>
<dbReference type="SUPFAM" id="SSF48150">
    <property type="entry name" value="DNA-glycosylase"/>
    <property type="match status" value="1"/>
</dbReference>
<protein>
    <recommendedName>
        <fullName evidence="3">HhH-GPD domain-containing protein</fullName>
    </recommendedName>
</protein>
<reference evidence="1 2" key="1">
    <citation type="submission" date="2017-09" db="EMBL/GenBank/DDBJ databases">
        <title>WGS assembly of Aquilegia coerulea Goldsmith.</title>
        <authorList>
            <person name="Hodges S."/>
            <person name="Kramer E."/>
            <person name="Nordborg M."/>
            <person name="Tomkins J."/>
            <person name="Borevitz J."/>
            <person name="Derieg N."/>
            <person name="Yan J."/>
            <person name="Mihaltcheva S."/>
            <person name="Hayes R.D."/>
            <person name="Rokhsar D."/>
        </authorList>
    </citation>
    <scope>NUCLEOTIDE SEQUENCE [LARGE SCALE GENOMIC DNA]</scope>
    <source>
        <strain evidence="2">cv. Goldsmith</strain>
    </source>
</reference>
<dbReference type="Gene3D" id="1.10.340.30">
    <property type="entry name" value="Hypothetical protein, domain 2"/>
    <property type="match status" value="1"/>
</dbReference>
<dbReference type="GO" id="GO:0006285">
    <property type="term" value="P:base-excision repair, AP site formation"/>
    <property type="evidence" value="ECO:0007669"/>
    <property type="project" value="TreeGrafter"/>
</dbReference>
<organism evidence="1 2">
    <name type="scientific">Aquilegia coerulea</name>
    <name type="common">Rocky mountain columbine</name>
    <dbReference type="NCBI Taxonomy" id="218851"/>
    <lineage>
        <taxon>Eukaryota</taxon>
        <taxon>Viridiplantae</taxon>
        <taxon>Streptophyta</taxon>
        <taxon>Embryophyta</taxon>
        <taxon>Tracheophyta</taxon>
        <taxon>Spermatophyta</taxon>
        <taxon>Magnoliopsida</taxon>
        <taxon>Ranunculales</taxon>
        <taxon>Ranunculaceae</taxon>
        <taxon>Thalictroideae</taxon>
        <taxon>Aquilegia</taxon>
    </lineage>
</organism>
<evidence type="ECO:0000313" key="1">
    <source>
        <dbReference type="EMBL" id="PIA28781.1"/>
    </source>
</evidence>
<name>A0A2G5CBW1_AQUCA</name>
<dbReference type="EMBL" id="KZ305084">
    <property type="protein sequence ID" value="PIA28781.1"/>
    <property type="molecule type" value="Genomic_DNA"/>
</dbReference>
<keyword evidence="2" id="KW-1185">Reference proteome</keyword>
<gene>
    <name evidence="1" type="ORF">AQUCO_06700059v1</name>
</gene>
<dbReference type="PANTHER" id="PTHR10242">
    <property type="entry name" value="8-OXOGUANINE DNA GLYCOSYLASE"/>
    <property type="match status" value="1"/>
</dbReference>
<dbReference type="InterPro" id="IPR011257">
    <property type="entry name" value="DNA_glycosylase"/>
</dbReference>
<accession>A0A2G5CBW1</accession>
<dbReference type="OrthoDB" id="4951845at2759"/>
<proteinExistence type="predicted"/>
<evidence type="ECO:0008006" key="3">
    <source>
        <dbReference type="Google" id="ProtNLM"/>
    </source>
</evidence>